<dbReference type="AlphaFoldDB" id="M2VYQ3"/>
<reference evidence="10" key="1">
    <citation type="journal article" date="2013" name="Science">
        <title>Gene transfer from bacteria and archaea facilitated evolution of an extremophilic eukaryote.</title>
        <authorList>
            <person name="Schonknecht G."/>
            <person name="Chen W.H."/>
            <person name="Ternes C.M."/>
            <person name="Barbier G.G."/>
            <person name="Shrestha R.P."/>
            <person name="Stanke M."/>
            <person name="Brautigam A."/>
            <person name="Baker B.J."/>
            <person name="Banfield J.F."/>
            <person name="Garavito R.M."/>
            <person name="Carr K."/>
            <person name="Wilkerson C."/>
            <person name="Rensing S.A."/>
            <person name="Gagneul D."/>
            <person name="Dickenson N.E."/>
            <person name="Oesterhelt C."/>
            <person name="Lercher M.J."/>
            <person name="Weber A.P."/>
        </authorList>
    </citation>
    <scope>NUCLEOTIDE SEQUENCE [LARGE SCALE GENOMIC DNA]</scope>
    <source>
        <strain evidence="10">074W</strain>
    </source>
</reference>
<dbReference type="OMA" id="AFMHIFP"/>
<feature type="transmembrane region" description="Helical" evidence="7">
    <location>
        <begin position="531"/>
        <end position="551"/>
    </location>
</feature>
<accession>M2VYQ3</accession>
<dbReference type="GO" id="GO:0022857">
    <property type="term" value="F:transmembrane transporter activity"/>
    <property type="evidence" value="ECO:0007669"/>
    <property type="project" value="InterPro"/>
</dbReference>
<feature type="transmembrane region" description="Helical" evidence="7">
    <location>
        <begin position="145"/>
        <end position="163"/>
    </location>
</feature>
<keyword evidence="4 7" id="KW-1133">Transmembrane helix</keyword>
<dbReference type="PROSITE" id="PS50850">
    <property type="entry name" value="MFS"/>
    <property type="match status" value="1"/>
</dbReference>
<comment type="subcellular location">
    <subcellularLocation>
        <location evidence="1">Membrane</location>
        <topology evidence="1">Multi-pass membrane protein</topology>
    </subcellularLocation>
</comment>
<feature type="transmembrane region" description="Helical" evidence="7">
    <location>
        <begin position="429"/>
        <end position="452"/>
    </location>
</feature>
<dbReference type="CDD" id="cd17330">
    <property type="entry name" value="MFS_SLC46_TetA_like"/>
    <property type="match status" value="1"/>
</dbReference>
<evidence type="ECO:0000313" key="9">
    <source>
        <dbReference type="EMBL" id="EME28421.1"/>
    </source>
</evidence>
<proteinExistence type="predicted"/>
<sequence>MHLSNTVENSHEETHLDMVSTENSSYQVKQLPMNTKTDLCRMTPSSTGELETNEQQLQGVSQSQSPVHPIQKVQAFVLYGVTAADALALMIYVPLLTDFCKERLHISDSRVGAAVGIIMGSYNLANTISSPKIGDLSDQFGRRPLILFGVASSILFTSLFPFVRNFYLAVLIRLGAGFCNSNNAVSRAYISDLTIHARGIEEEAERAALFGYLGAVWALARSISSSTAGLLTGVHIRFLPSFIADNPFATPGIAASTFLILIFILAFFFLKESHPCPKKLPGWNRVVTYHSLPNETVLETEMETMDSATTTMDALPLENSEEKDSSHILMTTTHHARFISKLICLFHYGGTILIRLLIANALHQFANGSFLVVLVLYLSLEISRGGVGLEPRGVGIVYAYFGLIGLLFQLIWFRSCVRRWGLRRTYQLGTLLLATGSLTVLCSTWIASFYTIHHSSILFWPLLLCFVSPQGIGFMCGLPVMGTLLANASPPDIQGLCQGTAQSSGSIARTLGPMSSGFLFSWAVASQNGPFPVFLLLSCCYMICFGIACSLSESIEHAVPSSQRVE</sequence>
<protein>
    <submittedName>
        <fullName evidence="9">MFS transporter, DHA1 family, tetracycline:hydrogen antiporter</fullName>
    </submittedName>
</protein>
<evidence type="ECO:0000256" key="5">
    <source>
        <dbReference type="ARBA" id="ARBA00023136"/>
    </source>
</evidence>
<feature type="region of interest" description="Disordered" evidence="6">
    <location>
        <begin position="1"/>
        <end position="22"/>
    </location>
</feature>
<evidence type="ECO:0000256" key="1">
    <source>
        <dbReference type="ARBA" id="ARBA00004141"/>
    </source>
</evidence>
<evidence type="ECO:0000256" key="6">
    <source>
        <dbReference type="SAM" id="MobiDB-lite"/>
    </source>
</evidence>
<gene>
    <name evidence="9" type="ORF">Gasu_41130</name>
</gene>
<name>M2VYQ3_GALSU</name>
<dbReference type="GO" id="GO:0016020">
    <property type="term" value="C:membrane"/>
    <property type="evidence" value="ECO:0007669"/>
    <property type="project" value="UniProtKB-SubCell"/>
</dbReference>
<dbReference type="GeneID" id="17087256"/>
<dbReference type="PANTHER" id="PTHR23504">
    <property type="entry name" value="MAJOR FACILITATOR SUPERFAMILY DOMAIN-CONTAINING PROTEIN 10"/>
    <property type="match status" value="1"/>
</dbReference>
<feature type="transmembrane region" description="Helical" evidence="7">
    <location>
        <begin position="398"/>
        <end position="417"/>
    </location>
</feature>
<dbReference type="InterPro" id="IPR020846">
    <property type="entry name" value="MFS_dom"/>
</dbReference>
<dbReference type="RefSeq" id="XP_005704941.1">
    <property type="nucleotide sequence ID" value="XM_005704884.1"/>
</dbReference>
<evidence type="ECO:0000256" key="3">
    <source>
        <dbReference type="ARBA" id="ARBA00022692"/>
    </source>
</evidence>
<feature type="transmembrane region" description="Helical" evidence="7">
    <location>
        <begin position="248"/>
        <end position="270"/>
    </location>
</feature>
<feature type="transmembrane region" description="Helical" evidence="7">
    <location>
        <begin position="76"/>
        <end position="97"/>
    </location>
</feature>
<keyword evidence="5 7" id="KW-0472">Membrane</keyword>
<feature type="transmembrane region" description="Helical" evidence="7">
    <location>
        <begin position="356"/>
        <end position="378"/>
    </location>
</feature>
<dbReference type="Proteomes" id="UP000030680">
    <property type="component" value="Unassembled WGS sequence"/>
</dbReference>
<keyword evidence="3 7" id="KW-0812">Transmembrane</keyword>
<keyword evidence="2" id="KW-0813">Transport</keyword>
<dbReference type="PANTHER" id="PTHR23504:SF111">
    <property type="entry name" value="MAJOR FACILITATOR SUPERFAMILY (MFS) PROFILE DOMAIN-CONTAINING PROTEIN"/>
    <property type="match status" value="1"/>
</dbReference>
<keyword evidence="10" id="KW-1185">Reference proteome</keyword>
<evidence type="ECO:0000313" key="10">
    <source>
        <dbReference type="Proteomes" id="UP000030680"/>
    </source>
</evidence>
<dbReference type="Gramene" id="EME28421">
    <property type="protein sequence ID" value="EME28421"/>
    <property type="gene ID" value="Gasu_41130"/>
</dbReference>
<dbReference type="Gene3D" id="1.20.1250.20">
    <property type="entry name" value="MFS general substrate transporter like domains"/>
    <property type="match status" value="1"/>
</dbReference>
<dbReference type="InterPro" id="IPR011701">
    <property type="entry name" value="MFS"/>
</dbReference>
<evidence type="ECO:0000256" key="2">
    <source>
        <dbReference type="ARBA" id="ARBA00022448"/>
    </source>
</evidence>
<evidence type="ECO:0000259" key="8">
    <source>
        <dbReference type="PROSITE" id="PS50850"/>
    </source>
</evidence>
<dbReference type="eggNOG" id="KOG2615">
    <property type="taxonomic scope" value="Eukaryota"/>
</dbReference>
<dbReference type="InterPro" id="IPR036259">
    <property type="entry name" value="MFS_trans_sf"/>
</dbReference>
<evidence type="ECO:0000256" key="4">
    <source>
        <dbReference type="ARBA" id="ARBA00022989"/>
    </source>
</evidence>
<dbReference type="PROSITE" id="PS00216">
    <property type="entry name" value="SUGAR_TRANSPORT_1"/>
    <property type="match status" value="1"/>
</dbReference>
<organism evidence="9 10">
    <name type="scientific">Galdieria sulphuraria</name>
    <name type="common">Red alga</name>
    <dbReference type="NCBI Taxonomy" id="130081"/>
    <lineage>
        <taxon>Eukaryota</taxon>
        <taxon>Rhodophyta</taxon>
        <taxon>Bangiophyceae</taxon>
        <taxon>Galdieriales</taxon>
        <taxon>Galdieriaceae</taxon>
        <taxon>Galdieria</taxon>
    </lineage>
</organism>
<dbReference type="KEGG" id="gsl:Gasu_41130"/>
<dbReference type="EMBL" id="KB454520">
    <property type="protein sequence ID" value="EME28421.1"/>
    <property type="molecule type" value="Genomic_DNA"/>
</dbReference>
<dbReference type="SUPFAM" id="SSF103473">
    <property type="entry name" value="MFS general substrate transporter"/>
    <property type="match status" value="1"/>
</dbReference>
<evidence type="ECO:0000256" key="7">
    <source>
        <dbReference type="SAM" id="Phobius"/>
    </source>
</evidence>
<feature type="transmembrane region" description="Helical" evidence="7">
    <location>
        <begin position="458"/>
        <end position="486"/>
    </location>
</feature>
<feature type="transmembrane region" description="Helical" evidence="7">
    <location>
        <begin position="109"/>
        <end position="125"/>
    </location>
</feature>
<dbReference type="Pfam" id="PF07690">
    <property type="entry name" value="MFS_1"/>
    <property type="match status" value="2"/>
</dbReference>
<dbReference type="InterPro" id="IPR005829">
    <property type="entry name" value="Sugar_transporter_CS"/>
</dbReference>
<feature type="domain" description="Major facilitator superfamily (MFS) profile" evidence="8">
    <location>
        <begin position="74"/>
        <end position="556"/>
    </location>
</feature>
<dbReference type="OrthoDB" id="419616at2759"/>